<comment type="caution">
    <text evidence="1">The sequence shown here is derived from an EMBL/GenBank/DDBJ whole genome shotgun (WGS) entry which is preliminary data.</text>
</comment>
<organism evidence="1 2">
    <name type="scientific">Leucothrix pacifica</name>
    <dbReference type="NCBI Taxonomy" id="1247513"/>
    <lineage>
        <taxon>Bacteria</taxon>
        <taxon>Pseudomonadati</taxon>
        <taxon>Pseudomonadota</taxon>
        <taxon>Gammaproteobacteria</taxon>
        <taxon>Thiotrichales</taxon>
        <taxon>Thiotrichaceae</taxon>
        <taxon>Leucothrix</taxon>
    </lineage>
</organism>
<sequence length="75" mass="8586">MFFCLTNQSMQNRPECLLCSPTQNAAILKYERHQRWVLGAANRFKRHHLTNTSALSKMQQALGVCCGKSFQAKLE</sequence>
<keyword evidence="2" id="KW-1185">Reference proteome</keyword>
<accession>A0A317CQL7</accession>
<dbReference type="EMBL" id="QGKM01000001">
    <property type="protein sequence ID" value="PWR00685.1"/>
    <property type="molecule type" value="Genomic_DNA"/>
</dbReference>
<dbReference type="Proteomes" id="UP000245539">
    <property type="component" value="Unassembled WGS sequence"/>
</dbReference>
<evidence type="ECO:0000313" key="2">
    <source>
        <dbReference type="Proteomes" id="UP000245539"/>
    </source>
</evidence>
<reference evidence="1 2" key="1">
    <citation type="submission" date="2018-05" db="EMBL/GenBank/DDBJ databases">
        <title>Leucothrix arctica sp. nov., isolated from Arctic seawater.</title>
        <authorList>
            <person name="Choi A."/>
            <person name="Baek K."/>
        </authorList>
    </citation>
    <scope>NUCLEOTIDE SEQUENCE [LARGE SCALE GENOMIC DNA]</scope>
    <source>
        <strain evidence="1 2">JCM 18388</strain>
    </source>
</reference>
<name>A0A317CQL7_9GAMM</name>
<protein>
    <submittedName>
        <fullName evidence="1">Uncharacterized protein</fullName>
    </submittedName>
</protein>
<gene>
    <name evidence="1" type="ORF">DKW60_00305</name>
</gene>
<evidence type="ECO:0000313" key="1">
    <source>
        <dbReference type="EMBL" id="PWR00685.1"/>
    </source>
</evidence>
<dbReference type="AlphaFoldDB" id="A0A317CQL7"/>
<proteinExistence type="predicted"/>